<reference evidence="2" key="1">
    <citation type="submission" date="2018-02" db="EMBL/GenBank/DDBJ databases">
        <title>Rhizophora mucronata_Transcriptome.</title>
        <authorList>
            <person name="Meera S.P."/>
            <person name="Sreeshan A."/>
            <person name="Augustine A."/>
        </authorList>
    </citation>
    <scope>NUCLEOTIDE SEQUENCE</scope>
    <source>
        <tissue evidence="2">Leaf</tissue>
    </source>
</reference>
<protein>
    <recommendedName>
        <fullName evidence="3">Secreted protein</fullName>
    </recommendedName>
</protein>
<evidence type="ECO:0000256" key="1">
    <source>
        <dbReference type="SAM" id="SignalP"/>
    </source>
</evidence>
<evidence type="ECO:0008006" key="3">
    <source>
        <dbReference type="Google" id="ProtNLM"/>
    </source>
</evidence>
<keyword evidence="1" id="KW-0732">Signal</keyword>
<dbReference type="AlphaFoldDB" id="A0A2P2JSN2"/>
<feature type="signal peptide" evidence="1">
    <location>
        <begin position="1"/>
        <end position="21"/>
    </location>
</feature>
<dbReference type="EMBL" id="GGEC01015993">
    <property type="protein sequence ID" value="MBW96476.1"/>
    <property type="molecule type" value="Transcribed_RNA"/>
</dbReference>
<sequence length="116" mass="12434">MASIATLRGFFLFFTVLPVSCLETEACKDPPLPASEPIRAPAGCSPSCDSDMSEGFSSANWSHASLSLSSTWAGAVANPKKNSFSPSALRLKDARISDDSSIGELNGPRFFFRNRE</sequence>
<feature type="chain" id="PRO_5015103198" description="Secreted protein" evidence="1">
    <location>
        <begin position="22"/>
        <end position="116"/>
    </location>
</feature>
<name>A0A2P2JSN2_RHIMU</name>
<evidence type="ECO:0000313" key="2">
    <source>
        <dbReference type="EMBL" id="MBW96476.1"/>
    </source>
</evidence>
<accession>A0A2P2JSN2</accession>
<organism evidence="2">
    <name type="scientific">Rhizophora mucronata</name>
    <name type="common">Asiatic mangrove</name>
    <dbReference type="NCBI Taxonomy" id="61149"/>
    <lineage>
        <taxon>Eukaryota</taxon>
        <taxon>Viridiplantae</taxon>
        <taxon>Streptophyta</taxon>
        <taxon>Embryophyta</taxon>
        <taxon>Tracheophyta</taxon>
        <taxon>Spermatophyta</taxon>
        <taxon>Magnoliopsida</taxon>
        <taxon>eudicotyledons</taxon>
        <taxon>Gunneridae</taxon>
        <taxon>Pentapetalae</taxon>
        <taxon>rosids</taxon>
        <taxon>fabids</taxon>
        <taxon>Malpighiales</taxon>
        <taxon>Rhizophoraceae</taxon>
        <taxon>Rhizophora</taxon>
    </lineage>
</organism>
<proteinExistence type="predicted"/>